<gene>
    <name evidence="3" type="ORF">CLIT_23c02550</name>
</gene>
<evidence type="ECO:0008006" key="5">
    <source>
        <dbReference type="Google" id="ProtNLM"/>
    </source>
</evidence>
<feature type="transmembrane region" description="Helical" evidence="2">
    <location>
        <begin position="14"/>
        <end position="35"/>
    </location>
</feature>
<reference evidence="3 4" key="1">
    <citation type="submission" date="2014-03" db="EMBL/GenBank/DDBJ databases">
        <title>Genome sequence of Clostridium litorale W6, DSM 5388.</title>
        <authorList>
            <person name="Poehlein A."/>
            <person name="Jagirdar A."/>
            <person name="Khonsari B."/>
            <person name="Chibani C.M."/>
            <person name="Gutierrez Gutierrez D.A."/>
            <person name="Davydova E."/>
            <person name="Alghaithi H.S."/>
            <person name="Nair K.P."/>
            <person name="Dhamotharan K."/>
            <person name="Chandran L."/>
            <person name="G W."/>
            <person name="Daniel R."/>
        </authorList>
    </citation>
    <scope>NUCLEOTIDE SEQUENCE [LARGE SCALE GENOMIC DNA]</scope>
    <source>
        <strain evidence="3 4">W6</strain>
    </source>
</reference>
<keyword evidence="4" id="KW-1185">Reference proteome</keyword>
<dbReference type="GO" id="GO:0015627">
    <property type="term" value="C:type II protein secretion system complex"/>
    <property type="evidence" value="ECO:0007669"/>
    <property type="project" value="InterPro"/>
</dbReference>
<keyword evidence="2" id="KW-1133">Transmembrane helix</keyword>
<evidence type="ECO:0000313" key="3">
    <source>
        <dbReference type="EMBL" id="KDR93983.1"/>
    </source>
</evidence>
<dbReference type="OrthoDB" id="1819208at2"/>
<dbReference type="InterPro" id="IPR045584">
    <property type="entry name" value="Pilin-like"/>
</dbReference>
<evidence type="ECO:0000313" key="4">
    <source>
        <dbReference type="Proteomes" id="UP000027946"/>
    </source>
</evidence>
<dbReference type="RefSeq" id="WP_038267718.1">
    <property type="nucleotide sequence ID" value="NZ_FSRH01000003.1"/>
</dbReference>
<dbReference type="SUPFAM" id="SSF54523">
    <property type="entry name" value="Pili subunits"/>
    <property type="match status" value="1"/>
</dbReference>
<dbReference type="STRING" id="1121324.CLIT_23c02550"/>
<dbReference type="NCBIfam" id="TIGR02532">
    <property type="entry name" value="IV_pilin_GFxxxE"/>
    <property type="match status" value="1"/>
</dbReference>
<evidence type="ECO:0000256" key="2">
    <source>
        <dbReference type="SAM" id="Phobius"/>
    </source>
</evidence>
<dbReference type="Pfam" id="PF07963">
    <property type="entry name" value="N_methyl"/>
    <property type="match status" value="1"/>
</dbReference>
<dbReference type="PROSITE" id="PS00409">
    <property type="entry name" value="PROKAR_NTER_METHYL"/>
    <property type="match status" value="1"/>
</dbReference>
<sequence>MQALKKILKNNKGFSLIEVMAAVVMMVVLMSVVIPNVMGMNAKGRLDADIISASAIGKAVELYAIENEDVDGDTDEIIKAIESEGYVKDVGAPKSRGYSWQIDVDDNGRVKVEISKGGEAKLLYPNIEVEDDKGTGVEQN</sequence>
<dbReference type="Proteomes" id="UP000027946">
    <property type="component" value="Unassembled WGS sequence"/>
</dbReference>
<protein>
    <recommendedName>
        <fullName evidence="5">Prepilin-type N-terminal cleavage/methylation domain-containing protein</fullName>
    </recommendedName>
</protein>
<dbReference type="PRINTS" id="PR00813">
    <property type="entry name" value="BCTERIALGSPG"/>
</dbReference>
<dbReference type="Gene3D" id="3.30.700.10">
    <property type="entry name" value="Glycoprotein, Type 4 Pilin"/>
    <property type="match status" value="1"/>
</dbReference>
<evidence type="ECO:0000256" key="1">
    <source>
        <dbReference type="ARBA" id="ARBA00022481"/>
    </source>
</evidence>
<name>A0A069RB04_PEPLI</name>
<dbReference type="InterPro" id="IPR012902">
    <property type="entry name" value="N_methyl_site"/>
</dbReference>
<keyword evidence="1" id="KW-0488">Methylation</keyword>
<dbReference type="GO" id="GO:0015628">
    <property type="term" value="P:protein secretion by the type II secretion system"/>
    <property type="evidence" value="ECO:0007669"/>
    <property type="project" value="InterPro"/>
</dbReference>
<comment type="caution">
    <text evidence="3">The sequence shown here is derived from an EMBL/GenBank/DDBJ whole genome shotgun (WGS) entry which is preliminary data.</text>
</comment>
<accession>A0A069RB04</accession>
<dbReference type="InterPro" id="IPR000983">
    <property type="entry name" value="Bac_GSPG_pilin"/>
</dbReference>
<dbReference type="AlphaFoldDB" id="A0A069RB04"/>
<proteinExistence type="predicted"/>
<organism evidence="3 4">
    <name type="scientific">Peptoclostridium litorale DSM 5388</name>
    <dbReference type="NCBI Taxonomy" id="1121324"/>
    <lineage>
        <taxon>Bacteria</taxon>
        <taxon>Bacillati</taxon>
        <taxon>Bacillota</taxon>
        <taxon>Clostridia</taxon>
        <taxon>Peptostreptococcales</taxon>
        <taxon>Peptoclostridiaceae</taxon>
        <taxon>Peptoclostridium</taxon>
    </lineage>
</organism>
<keyword evidence="2" id="KW-0472">Membrane</keyword>
<dbReference type="EMBL" id="JJMM01000026">
    <property type="protein sequence ID" value="KDR93983.1"/>
    <property type="molecule type" value="Genomic_DNA"/>
</dbReference>
<keyword evidence="2" id="KW-0812">Transmembrane</keyword>